<comment type="pathway">
    <text evidence="3 15">Cofactor biosynthesis; riboflavin biosynthesis; 5-amino-6-(D-ribitylamino)uracil from GTP: step 3/4.</text>
</comment>
<evidence type="ECO:0000256" key="12">
    <source>
        <dbReference type="ARBA" id="ARBA00023268"/>
    </source>
</evidence>
<dbReference type="SUPFAM" id="SSF53597">
    <property type="entry name" value="Dihydrofolate reductase-like"/>
    <property type="match status" value="1"/>
</dbReference>
<dbReference type="AlphaFoldDB" id="A0A8J7PG11"/>
<dbReference type="InterPro" id="IPR002734">
    <property type="entry name" value="RibDG_C"/>
</dbReference>
<gene>
    <name evidence="20" type="primary">ribD</name>
    <name evidence="20" type="ORF">J0M35_03105</name>
</gene>
<evidence type="ECO:0000256" key="9">
    <source>
        <dbReference type="ARBA" id="ARBA00022833"/>
    </source>
</evidence>
<sequence length="372" mass="40180">MSQDEYFMSICLDLAQKAAGQTAPNPLVGAVIVADGEIVGRGHHERAGLPHAEPNALVAAAERAKGATLYVNLEPCSHYGRTPPCADAVIAAGIKRVVVGVQDSNVKVNGGGIARLREAGIDVTVGVLADQCRYLNRGFFRVMECGLPWVELKMACTLDGRIADQSGRSRYITAAAALERVQKLRRECDAIMVGAATARLDDPSLTVRDGLPISRQPRRVVVDPHLTLDEKAKIFDGQSDTFIFSLPSATGIKPDKAEFMPLKIREDGGYDLKDCLATLAAKGVRRLLVEGGGVLAGALLDANLVDQIYWFMAPKMLVSSGSRPVLASDKGRSLDDIVELEEVRYEQVLPDLLVTGYCKGRKQFLEQPLLKS</sequence>
<feature type="domain" description="CMP/dCMP-type deaminase" evidence="19">
    <location>
        <begin position="2"/>
        <end position="124"/>
    </location>
</feature>
<evidence type="ECO:0000256" key="13">
    <source>
        <dbReference type="ARBA" id="ARBA00049861"/>
    </source>
</evidence>
<comment type="caution">
    <text evidence="20">The sequence shown here is derived from an EMBL/GenBank/DDBJ whole genome shotgun (WGS) entry which is preliminary data.</text>
</comment>
<evidence type="ECO:0000256" key="1">
    <source>
        <dbReference type="ARBA" id="ARBA00002151"/>
    </source>
</evidence>
<dbReference type="InterPro" id="IPR050765">
    <property type="entry name" value="Riboflavin_Biosynth_HTPR"/>
</dbReference>
<feature type="binding site" evidence="18">
    <location>
        <position position="76"/>
    </location>
    <ligand>
        <name>Zn(2+)</name>
        <dbReference type="ChEBI" id="CHEBI:29105"/>
        <note>catalytic</note>
    </ligand>
</feature>
<organism evidence="20 21">
    <name type="scientific">Candidatus Obscuribacter phosphatis</name>
    <dbReference type="NCBI Taxonomy" id="1906157"/>
    <lineage>
        <taxon>Bacteria</taxon>
        <taxon>Bacillati</taxon>
        <taxon>Candidatus Melainabacteria</taxon>
        <taxon>Candidatus Obscuribacterales</taxon>
        <taxon>Candidatus Obscuribacteraceae</taxon>
        <taxon>Candidatus Obscuribacter</taxon>
    </lineage>
</organism>
<comment type="similarity">
    <text evidence="5 15">In the C-terminal section; belongs to the HTP reductase family.</text>
</comment>
<keyword evidence="11 15" id="KW-0560">Oxidoreductase</keyword>
<dbReference type="GO" id="GO:0009231">
    <property type="term" value="P:riboflavin biosynthetic process"/>
    <property type="evidence" value="ECO:0007669"/>
    <property type="project" value="UniProtKB-UniPathway"/>
</dbReference>
<dbReference type="InterPro" id="IPR016192">
    <property type="entry name" value="APOBEC/CMP_deaminase_Zn-bd"/>
</dbReference>
<evidence type="ECO:0000256" key="2">
    <source>
        <dbReference type="ARBA" id="ARBA00004882"/>
    </source>
</evidence>
<feature type="binding site" evidence="17">
    <location>
        <position position="169"/>
    </location>
    <ligand>
        <name>NADP(+)</name>
        <dbReference type="ChEBI" id="CHEBI:58349"/>
    </ligand>
</feature>
<keyword evidence="9 15" id="KW-0862">Zinc</keyword>
<dbReference type="Proteomes" id="UP000664277">
    <property type="component" value="Unassembled WGS sequence"/>
</dbReference>
<dbReference type="GO" id="GO:0008835">
    <property type="term" value="F:diaminohydroxyphosphoribosylaminopyrimidine deaminase activity"/>
    <property type="evidence" value="ECO:0007669"/>
    <property type="project" value="UniProtKB-EC"/>
</dbReference>
<dbReference type="FunFam" id="3.40.140.10:FF:000025">
    <property type="entry name" value="Riboflavin biosynthesis protein RibD"/>
    <property type="match status" value="1"/>
</dbReference>
<evidence type="ECO:0000313" key="21">
    <source>
        <dbReference type="Proteomes" id="UP000664277"/>
    </source>
</evidence>
<proteinExistence type="inferred from homology"/>
<dbReference type="EC" id="1.1.1.193" evidence="15"/>
<dbReference type="SUPFAM" id="SSF53927">
    <property type="entry name" value="Cytidine deaminase-like"/>
    <property type="match status" value="1"/>
</dbReference>
<dbReference type="InterPro" id="IPR024072">
    <property type="entry name" value="DHFR-like_dom_sf"/>
</dbReference>
<dbReference type="InterPro" id="IPR004794">
    <property type="entry name" value="Eubact_RibD"/>
</dbReference>
<evidence type="ECO:0000256" key="8">
    <source>
        <dbReference type="ARBA" id="ARBA00022801"/>
    </source>
</evidence>
<evidence type="ECO:0000256" key="17">
    <source>
        <dbReference type="PIRSR" id="PIRSR006769-2"/>
    </source>
</evidence>
<dbReference type="Pfam" id="PF00383">
    <property type="entry name" value="dCMP_cyt_deam_1"/>
    <property type="match status" value="1"/>
</dbReference>
<dbReference type="PROSITE" id="PS00903">
    <property type="entry name" value="CYT_DCMP_DEAMINASES_1"/>
    <property type="match status" value="1"/>
</dbReference>
<evidence type="ECO:0000256" key="16">
    <source>
        <dbReference type="PIRSR" id="PIRSR006769-1"/>
    </source>
</evidence>
<protein>
    <recommendedName>
        <fullName evidence="15">Riboflavin biosynthesis protein RibD</fullName>
    </recommendedName>
    <domain>
        <recommendedName>
            <fullName evidence="15">Diaminohydroxyphosphoribosylaminopyrimidine deaminase</fullName>
            <shortName evidence="15">DRAP deaminase</shortName>
            <ecNumber evidence="15">3.5.4.26</ecNumber>
        </recommendedName>
        <alternativeName>
            <fullName evidence="15">Riboflavin-specific deaminase</fullName>
        </alternativeName>
    </domain>
    <domain>
        <recommendedName>
            <fullName evidence="15">5-amino-6-(5-phosphoribosylamino)uracil reductase</fullName>
            <ecNumber evidence="15">1.1.1.193</ecNumber>
        </recommendedName>
        <alternativeName>
            <fullName evidence="15">HTP reductase</fullName>
        </alternativeName>
    </domain>
</protein>
<keyword evidence="6 15" id="KW-0686">Riboflavin biosynthesis</keyword>
<evidence type="ECO:0000256" key="10">
    <source>
        <dbReference type="ARBA" id="ARBA00022857"/>
    </source>
</evidence>
<feature type="binding site" evidence="18">
    <location>
        <position position="85"/>
    </location>
    <ligand>
        <name>Zn(2+)</name>
        <dbReference type="ChEBI" id="CHEBI:29105"/>
        <note>catalytic</note>
    </ligand>
</feature>
<dbReference type="PIRSF" id="PIRSF006769">
    <property type="entry name" value="RibD"/>
    <property type="match status" value="1"/>
</dbReference>
<comment type="similarity">
    <text evidence="4 15">In the N-terminal section; belongs to the cytidine and deoxycytidylate deaminase family.</text>
</comment>
<dbReference type="UniPathway" id="UPA00275">
    <property type="reaction ID" value="UER00401"/>
</dbReference>
<accession>A0A8J7PG11</accession>
<comment type="pathway">
    <text evidence="2 15">Cofactor biosynthesis; riboflavin biosynthesis; 5-amino-6-(D-ribitylamino)uracil from GTP: step 2/4.</text>
</comment>
<evidence type="ECO:0000256" key="5">
    <source>
        <dbReference type="ARBA" id="ARBA00007417"/>
    </source>
</evidence>
<keyword evidence="8 15" id="KW-0378">Hydrolase</keyword>
<feature type="binding site" evidence="18">
    <location>
        <position position="51"/>
    </location>
    <ligand>
        <name>Zn(2+)</name>
        <dbReference type="ChEBI" id="CHEBI:29105"/>
        <note>catalytic</note>
    </ligand>
</feature>
<feature type="binding site" evidence="17">
    <location>
        <position position="155"/>
    </location>
    <ligand>
        <name>NADP(+)</name>
        <dbReference type="ChEBI" id="CHEBI:58349"/>
    </ligand>
</feature>
<comment type="function">
    <text evidence="1 15">Converts 2,5-diamino-6-(ribosylamino)-4(3h)-pyrimidinone 5'-phosphate into 5-amino-6-(ribosylamino)-2,4(1h,3h)-pyrimidinedione 5'-phosphate.</text>
</comment>
<dbReference type="EMBL" id="JAFLCK010000003">
    <property type="protein sequence ID" value="MBN8659325.1"/>
    <property type="molecule type" value="Genomic_DNA"/>
</dbReference>
<evidence type="ECO:0000256" key="15">
    <source>
        <dbReference type="PIRNR" id="PIRNR006769"/>
    </source>
</evidence>
<dbReference type="NCBIfam" id="TIGR00326">
    <property type="entry name" value="eubact_ribD"/>
    <property type="match status" value="1"/>
</dbReference>
<reference evidence="20" key="1">
    <citation type="submission" date="2021-02" db="EMBL/GenBank/DDBJ databases">
        <title>Genome-Resolved Metagenomics of a Microbial Community Performing Photosynthetic Biological Nutrient Removal.</title>
        <authorList>
            <person name="Mcdaniel E.A."/>
        </authorList>
    </citation>
    <scope>NUCLEOTIDE SEQUENCE</scope>
    <source>
        <strain evidence="20">UWPOB_OBS1</strain>
    </source>
</reference>
<dbReference type="PANTHER" id="PTHR38011">
    <property type="entry name" value="DIHYDROFOLATE REDUCTASE FAMILY PROTEIN (AFU_ORTHOLOGUE AFUA_8G06820)"/>
    <property type="match status" value="1"/>
</dbReference>
<feature type="active site" description="Proton donor" evidence="16">
    <location>
        <position position="53"/>
    </location>
</feature>
<dbReference type="EC" id="3.5.4.26" evidence="15"/>
<feature type="binding site" evidence="17">
    <location>
        <position position="205"/>
    </location>
    <ligand>
        <name>substrate</name>
    </ligand>
</feature>
<dbReference type="Pfam" id="PF01872">
    <property type="entry name" value="RibD_C"/>
    <property type="match status" value="1"/>
</dbReference>
<feature type="binding site" evidence="17">
    <location>
        <position position="197"/>
    </location>
    <ligand>
        <name>NADP(+)</name>
        <dbReference type="ChEBI" id="CHEBI:58349"/>
    </ligand>
</feature>
<keyword evidence="7 15" id="KW-0479">Metal-binding</keyword>
<evidence type="ECO:0000313" key="20">
    <source>
        <dbReference type="EMBL" id="MBN8659325.1"/>
    </source>
</evidence>
<dbReference type="Gene3D" id="3.40.430.10">
    <property type="entry name" value="Dihydrofolate Reductase, subunit A"/>
    <property type="match status" value="1"/>
</dbReference>
<evidence type="ECO:0000256" key="14">
    <source>
        <dbReference type="ARBA" id="ARBA00049886"/>
    </source>
</evidence>
<evidence type="ECO:0000256" key="18">
    <source>
        <dbReference type="PIRSR" id="PIRSR006769-3"/>
    </source>
</evidence>
<feature type="binding site" evidence="17">
    <location>
        <position position="208"/>
    </location>
    <ligand>
        <name>substrate</name>
    </ligand>
</feature>
<feature type="binding site" evidence="17">
    <location>
        <position position="185"/>
    </location>
    <ligand>
        <name>substrate</name>
    </ligand>
</feature>
<evidence type="ECO:0000256" key="6">
    <source>
        <dbReference type="ARBA" id="ARBA00022619"/>
    </source>
</evidence>
<evidence type="ECO:0000256" key="3">
    <source>
        <dbReference type="ARBA" id="ARBA00004910"/>
    </source>
</evidence>
<dbReference type="PROSITE" id="PS51747">
    <property type="entry name" value="CYT_DCMP_DEAMINASES_2"/>
    <property type="match status" value="1"/>
</dbReference>
<dbReference type="InterPro" id="IPR011549">
    <property type="entry name" value="RibD_C"/>
</dbReference>
<comment type="catalytic activity">
    <reaction evidence="13 15">
        <text>5-amino-6-(5-phospho-D-ribitylamino)uracil + NADP(+) = 5-amino-6-(5-phospho-D-ribosylamino)uracil + NADPH + H(+)</text>
        <dbReference type="Rhea" id="RHEA:17845"/>
        <dbReference type="ChEBI" id="CHEBI:15378"/>
        <dbReference type="ChEBI" id="CHEBI:57783"/>
        <dbReference type="ChEBI" id="CHEBI:58349"/>
        <dbReference type="ChEBI" id="CHEBI:58421"/>
        <dbReference type="ChEBI" id="CHEBI:58453"/>
        <dbReference type="EC" id="1.1.1.193"/>
    </reaction>
</comment>
<dbReference type="NCBIfam" id="TIGR00227">
    <property type="entry name" value="ribD_Cterm"/>
    <property type="match status" value="1"/>
</dbReference>
<dbReference type="CDD" id="cd01284">
    <property type="entry name" value="Riboflavin_deaminase-reductase"/>
    <property type="match status" value="1"/>
</dbReference>
<evidence type="ECO:0000256" key="4">
    <source>
        <dbReference type="ARBA" id="ARBA00005259"/>
    </source>
</evidence>
<feature type="binding site" evidence="17">
    <location>
        <position position="201"/>
    </location>
    <ligand>
        <name>NADP(+)</name>
        <dbReference type="ChEBI" id="CHEBI:58349"/>
    </ligand>
</feature>
<dbReference type="Gene3D" id="3.40.140.10">
    <property type="entry name" value="Cytidine Deaminase, domain 2"/>
    <property type="match status" value="1"/>
</dbReference>
<dbReference type="InterPro" id="IPR002125">
    <property type="entry name" value="CMP_dCMP_dom"/>
</dbReference>
<dbReference type="PANTHER" id="PTHR38011:SF7">
    <property type="entry name" value="2,5-DIAMINO-6-RIBOSYLAMINO-4(3H)-PYRIMIDINONE 5'-PHOSPHATE REDUCTASE"/>
    <property type="match status" value="1"/>
</dbReference>
<evidence type="ECO:0000259" key="19">
    <source>
        <dbReference type="PROSITE" id="PS51747"/>
    </source>
</evidence>
<evidence type="ECO:0000256" key="7">
    <source>
        <dbReference type="ARBA" id="ARBA00022723"/>
    </source>
</evidence>
<comment type="catalytic activity">
    <reaction evidence="14 15">
        <text>2,5-diamino-6-hydroxy-4-(5-phosphoribosylamino)-pyrimidine + H2O + H(+) = 5-amino-6-(5-phospho-D-ribosylamino)uracil + NH4(+)</text>
        <dbReference type="Rhea" id="RHEA:21868"/>
        <dbReference type="ChEBI" id="CHEBI:15377"/>
        <dbReference type="ChEBI" id="CHEBI:15378"/>
        <dbReference type="ChEBI" id="CHEBI:28938"/>
        <dbReference type="ChEBI" id="CHEBI:58453"/>
        <dbReference type="ChEBI" id="CHEBI:58614"/>
        <dbReference type="EC" id="3.5.4.26"/>
    </reaction>
</comment>
<comment type="cofactor">
    <cofactor evidence="15 18">
        <name>Zn(2+)</name>
        <dbReference type="ChEBI" id="CHEBI:29105"/>
    </cofactor>
    <text evidence="15 18">Binds 1 zinc ion.</text>
</comment>
<keyword evidence="12" id="KW-0511">Multifunctional enzyme</keyword>
<dbReference type="GO" id="GO:0050661">
    <property type="term" value="F:NADP binding"/>
    <property type="evidence" value="ECO:0007669"/>
    <property type="project" value="InterPro"/>
</dbReference>
<evidence type="ECO:0000256" key="11">
    <source>
        <dbReference type="ARBA" id="ARBA00023002"/>
    </source>
</evidence>
<name>A0A8J7PG11_9BACT</name>
<dbReference type="GO" id="GO:0008270">
    <property type="term" value="F:zinc ion binding"/>
    <property type="evidence" value="ECO:0007669"/>
    <property type="project" value="InterPro"/>
</dbReference>
<dbReference type="GO" id="GO:0008703">
    <property type="term" value="F:5-amino-6-(5-phosphoribosylamino)uracil reductase activity"/>
    <property type="evidence" value="ECO:0007669"/>
    <property type="project" value="UniProtKB-EC"/>
</dbReference>
<keyword evidence="10 15" id="KW-0521">NADP</keyword>
<feature type="binding site" evidence="17">
    <location>
        <begin position="292"/>
        <end position="298"/>
    </location>
    <ligand>
        <name>NADP(+)</name>
        <dbReference type="ChEBI" id="CHEBI:58349"/>
    </ligand>
</feature>
<feature type="binding site" evidence="17">
    <location>
        <position position="290"/>
    </location>
    <ligand>
        <name>substrate</name>
    </ligand>
</feature>
<dbReference type="InterPro" id="IPR016193">
    <property type="entry name" value="Cytidine_deaminase-like"/>
</dbReference>